<evidence type="ECO:0008006" key="3">
    <source>
        <dbReference type="Google" id="ProtNLM"/>
    </source>
</evidence>
<sequence length="107" mass="11318">MNEHPASISALPMIPAPTISVAARPANISGLPTNISGLIDRWQSIGAFAADVGCGYEAARQMRRRGRIAPQHWPQVVVASRRLGIAGVSYEWLAGRRAAAAMQGEAA</sequence>
<evidence type="ECO:0000313" key="1">
    <source>
        <dbReference type="EMBL" id="MDX8440576.1"/>
    </source>
</evidence>
<dbReference type="RefSeq" id="WP_320214507.1">
    <property type="nucleotide sequence ID" value="NZ_JAVIIS010000016.1"/>
</dbReference>
<organism evidence="1 2">
    <name type="scientific">Mesorhizobium australafricanum</name>
    <dbReference type="NCBI Taxonomy" id="3072311"/>
    <lineage>
        <taxon>Bacteria</taxon>
        <taxon>Pseudomonadati</taxon>
        <taxon>Pseudomonadota</taxon>
        <taxon>Alphaproteobacteria</taxon>
        <taxon>Hyphomicrobiales</taxon>
        <taxon>Phyllobacteriaceae</taxon>
        <taxon>Mesorhizobium</taxon>
    </lineage>
</organism>
<keyword evidence="2" id="KW-1185">Reference proteome</keyword>
<gene>
    <name evidence="1" type="ORF">RFM51_13330</name>
</gene>
<name>A0ABU4WWY5_9HYPH</name>
<dbReference type="Proteomes" id="UP001272097">
    <property type="component" value="Unassembled WGS sequence"/>
</dbReference>
<dbReference type="EMBL" id="JAVIIS010000016">
    <property type="protein sequence ID" value="MDX8440576.1"/>
    <property type="molecule type" value="Genomic_DNA"/>
</dbReference>
<accession>A0ABU4WWY5</accession>
<evidence type="ECO:0000313" key="2">
    <source>
        <dbReference type="Proteomes" id="UP001272097"/>
    </source>
</evidence>
<protein>
    <recommendedName>
        <fullName evidence="3">Transcriptional regulator</fullName>
    </recommendedName>
</protein>
<reference evidence="1 2" key="1">
    <citation type="submission" date="2023-08" db="EMBL/GenBank/DDBJ databases">
        <title>Implementing the SeqCode for naming new Mesorhizobium species isolated from Vachellia karroo root nodules.</title>
        <authorList>
            <person name="Van Lill M."/>
        </authorList>
    </citation>
    <scope>NUCLEOTIDE SEQUENCE [LARGE SCALE GENOMIC DNA]</scope>
    <source>
        <strain evidence="1 2">VK3E</strain>
    </source>
</reference>
<proteinExistence type="predicted"/>
<comment type="caution">
    <text evidence="1">The sequence shown here is derived from an EMBL/GenBank/DDBJ whole genome shotgun (WGS) entry which is preliminary data.</text>
</comment>